<feature type="transmembrane region" description="Helical" evidence="5">
    <location>
        <begin position="445"/>
        <end position="465"/>
    </location>
</feature>
<dbReference type="AlphaFoldDB" id="A0A9N9MXF2"/>
<dbReference type="Pfam" id="PF07782">
    <property type="entry name" value="DC_STAMP"/>
    <property type="match status" value="1"/>
</dbReference>
<dbReference type="PANTHER" id="PTHR21041:SF17">
    <property type="entry name" value="E3 UBIQUITIN-PROTEIN LIGASE DCST1"/>
    <property type="match status" value="1"/>
</dbReference>
<proteinExistence type="predicted"/>
<dbReference type="Pfam" id="PF26037">
    <property type="entry name" value="zf-RING_DCST1_C"/>
    <property type="match status" value="1"/>
</dbReference>
<keyword evidence="3 5" id="KW-1133">Transmembrane helix</keyword>
<feature type="domain" description="Dendritic cell-specific transmembrane protein-like" evidence="6">
    <location>
        <begin position="389"/>
        <end position="579"/>
    </location>
</feature>
<evidence type="ECO:0000313" key="9">
    <source>
        <dbReference type="Proteomes" id="UP001152799"/>
    </source>
</evidence>
<name>A0A9N9MXF2_9CUCU</name>
<evidence type="ECO:0000256" key="3">
    <source>
        <dbReference type="ARBA" id="ARBA00022989"/>
    </source>
</evidence>
<dbReference type="PANTHER" id="PTHR21041">
    <property type="entry name" value="DENDRITIC CELL-SPECIFIC TRANSMEMBRANE PROTEIN"/>
    <property type="match status" value="1"/>
</dbReference>
<keyword evidence="2 5" id="KW-0812">Transmembrane</keyword>
<dbReference type="EMBL" id="OU892284">
    <property type="protein sequence ID" value="CAG9772832.1"/>
    <property type="molecule type" value="Genomic_DNA"/>
</dbReference>
<evidence type="ECO:0000256" key="5">
    <source>
        <dbReference type="SAM" id="Phobius"/>
    </source>
</evidence>
<sequence>MTFALEKCCNSLKNLPLLKCLCFTPNDQYVALKIAFRFIVGFILGILLYRYILSELGFTDEIAFYLALSISTILGIGLATSSQIRCMTLLALTSLGGRIGRSVLKALVITLVISGPLENLSNNGKEVVRVFSCTASLQFNLTKARFSLMFKPFAQAIFGIKTEIYEVKDTIRSIKDVSAPVAGEIENEQVERAIKEENDYLDNDKTNEKKDNLTESREYEKMYLKKVEMRCMDQFTKASIKCRAMFQKGYDTCYETVSWIAAWILCWPMKLDFVCNVAEALGGASRCDPSKHIDAGFGEGYAYLKQSRVSLTQNFKDVKLQYKIGKIKQLRDLRDARDTASAILHNVKNKKAFFDTISNIIKRLLVLVFIRVIFSSQTYEEKFLKDIEFDNCYISKYFRKIDARRKSQEKSSLLPLKKLERKQLIDPFSPKPLKSERELILKESFLLLLEMITASTFILLDSLFFEALDIIRRHARIDYLTTGKHDLVLTIKGTGMIATLLRSLIKGFNIKKRIKVERSNEKCLPRPQKLSKSYIWKIYGTYFAIWLMMWFQAYFLRMRRMICAYFFKKREKKRILFLYNETLKRRKTFLKFMRRNVERKARSRRLEENYNIFQIMSAKNQGKCKWLRIFKCARRKCLICDETEPRKRSKFIECSNEHCYFIYCEECWKDMGNECLACTSEEMPDIDTTEEDDEDEEIIDEN</sequence>
<accession>A0A9N9MXF2</accession>
<keyword evidence="4 5" id="KW-0472">Membrane</keyword>
<keyword evidence="9" id="KW-1185">Reference proteome</keyword>
<feature type="transmembrane region" description="Helical" evidence="5">
    <location>
        <begin position="62"/>
        <end position="80"/>
    </location>
</feature>
<dbReference type="InterPro" id="IPR058842">
    <property type="entry name" value="DCST1_C"/>
</dbReference>
<protein>
    <recommendedName>
        <fullName evidence="10">Dendritic cell-specific transmembrane protein-like domain-containing protein</fullName>
    </recommendedName>
</protein>
<comment type="subcellular location">
    <subcellularLocation>
        <location evidence="1">Membrane</location>
        <topology evidence="1">Multi-pass membrane protein</topology>
    </subcellularLocation>
</comment>
<evidence type="ECO:0008006" key="10">
    <source>
        <dbReference type="Google" id="ProtNLM"/>
    </source>
</evidence>
<evidence type="ECO:0000259" key="6">
    <source>
        <dbReference type="Pfam" id="PF07782"/>
    </source>
</evidence>
<dbReference type="InterPro" id="IPR012858">
    <property type="entry name" value="DC_STAMP-like"/>
</dbReference>
<organism evidence="8 9">
    <name type="scientific">Ceutorhynchus assimilis</name>
    <name type="common">cabbage seed weevil</name>
    <dbReference type="NCBI Taxonomy" id="467358"/>
    <lineage>
        <taxon>Eukaryota</taxon>
        <taxon>Metazoa</taxon>
        <taxon>Ecdysozoa</taxon>
        <taxon>Arthropoda</taxon>
        <taxon>Hexapoda</taxon>
        <taxon>Insecta</taxon>
        <taxon>Pterygota</taxon>
        <taxon>Neoptera</taxon>
        <taxon>Endopterygota</taxon>
        <taxon>Coleoptera</taxon>
        <taxon>Polyphaga</taxon>
        <taxon>Cucujiformia</taxon>
        <taxon>Curculionidae</taxon>
        <taxon>Ceutorhynchinae</taxon>
        <taxon>Ceutorhynchus</taxon>
    </lineage>
</organism>
<feature type="domain" description="E3 ubiquitin-protein ligase DCST1-like C-terminal" evidence="7">
    <location>
        <begin position="635"/>
        <end position="680"/>
    </location>
</feature>
<dbReference type="InterPro" id="IPR051856">
    <property type="entry name" value="CSR-E3_Ligase_Protein"/>
</dbReference>
<evidence type="ECO:0000313" key="8">
    <source>
        <dbReference type="EMBL" id="CAG9772832.1"/>
    </source>
</evidence>
<evidence type="ECO:0000256" key="2">
    <source>
        <dbReference type="ARBA" id="ARBA00022692"/>
    </source>
</evidence>
<evidence type="ECO:0000256" key="4">
    <source>
        <dbReference type="ARBA" id="ARBA00023136"/>
    </source>
</evidence>
<reference evidence="8" key="1">
    <citation type="submission" date="2022-01" db="EMBL/GenBank/DDBJ databases">
        <authorList>
            <person name="King R."/>
        </authorList>
    </citation>
    <scope>NUCLEOTIDE SEQUENCE</scope>
</reference>
<feature type="transmembrane region" description="Helical" evidence="5">
    <location>
        <begin position="34"/>
        <end position="53"/>
    </location>
</feature>
<evidence type="ECO:0000256" key="1">
    <source>
        <dbReference type="ARBA" id="ARBA00004141"/>
    </source>
</evidence>
<gene>
    <name evidence="8" type="ORF">CEUTPL_LOCUS13235</name>
</gene>
<evidence type="ECO:0000259" key="7">
    <source>
        <dbReference type="Pfam" id="PF26037"/>
    </source>
</evidence>
<dbReference type="GO" id="GO:0016020">
    <property type="term" value="C:membrane"/>
    <property type="evidence" value="ECO:0007669"/>
    <property type="project" value="UniProtKB-SubCell"/>
</dbReference>
<dbReference type="OrthoDB" id="5985669at2759"/>
<dbReference type="Proteomes" id="UP001152799">
    <property type="component" value="Chromosome 8"/>
</dbReference>
<feature type="transmembrane region" description="Helical" evidence="5">
    <location>
        <begin position="534"/>
        <end position="556"/>
    </location>
</feature>